<dbReference type="InterPro" id="IPR004843">
    <property type="entry name" value="Calcineurin-like_PHP"/>
</dbReference>
<keyword evidence="1" id="KW-0732">Signal</keyword>
<dbReference type="InterPro" id="IPR006146">
    <property type="entry name" value="5'-Nucleotdase_CS"/>
</dbReference>
<comment type="caution">
    <text evidence="4">The sequence shown here is derived from an EMBL/GenBank/DDBJ whole genome shotgun (WGS) entry which is preliminary data.</text>
</comment>
<dbReference type="PANTHER" id="PTHR11575">
    <property type="entry name" value="5'-NUCLEOTIDASE-RELATED"/>
    <property type="match status" value="1"/>
</dbReference>
<reference evidence="4 5" key="1">
    <citation type="journal article" date="2019" name="Int. J. Syst. Evol. Microbiol.">
        <title>The Global Catalogue of Microorganisms (GCM) 10K type strain sequencing project: providing services to taxonomists for standard genome sequencing and annotation.</title>
        <authorList>
            <consortium name="The Broad Institute Genomics Platform"/>
            <consortium name="The Broad Institute Genome Sequencing Center for Infectious Disease"/>
            <person name="Wu L."/>
            <person name="Ma J."/>
        </authorList>
    </citation>
    <scope>NUCLEOTIDE SEQUENCE [LARGE SCALE GENOMIC DNA]</scope>
    <source>
        <strain evidence="4 5">CGMCC 1.12563</strain>
    </source>
</reference>
<accession>A0ABD6AYL8</accession>
<dbReference type="CDD" id="cd00845">
    <property type="entry name" value="MPP_UshA_N_like"/>
    <property type="match status" value="1"/>
</dbReference>
<dbReference type="InterPro" id="IPR029052">
    <property type="entry name" value="Metallo-depent_PP-like"/>
</dbReference>
<dbReference type="SUPFAM" id="SSF56300">
    <property type="entry name" value="Metallo-dependent phosphatases"/>
    <property type="match status" value="1"/>
</dbReference>
<dbReference type="Pfam" id="PF02872">
    <property type="entry name" value="5_nucleotid_C"/>
    <property type="match status" value="1"/>
</dbReference>
<name>A0ABD6AYL8_9EURY</name>
<evidence type="ECO:0000256" key="1">
    <source>
        <dbReference type="ARBA" id="ARBA00022729"/>
    </source>
</evidence>
<dbReference type="EMBL" id="JBHUDC010000008">
    <property type="protein sequence ID" value="MFD1514693.1"/>
    <property type="molecule type" value="Genomic_DNA"/>
</dbReference>
<dbReference type="InterPro" id="IPR008334">
    <property type="entry name" value="5'-Nucleotdase_C"/>
</dbReference>
<organism evidence="4 5">
    <name type="scientific">Halomarina rubra</name>
    <dbReference type="NCBI Taxonomy" id="2071873"/>
    <lineage>
        <taxon>Archaea</taxon>
        <taxon>Methanobacteriati</taxon>
        <taxon>Methanobacteriota</taxon>
        <taxon>Stenosarchaea group</taxon>
        <taxon>Halobacteria</taxon>
        <taxon>Halobacteriales</taxon>
        <taxon>Natronomonadaceae</taxon>
        <taxon>Halomarina</taxon>
    </lineage>
</organism>
<dbReference type="SUPFAM" id="SSF55816">
    <property type="entry name" value="5'-nucleotidase (syn. UDP-sugar hydrolase), C-terminal domain"/>
    <property type="match status" value="1"/>
</dbReference>
<feature type="domain" description="Calcineurin-like phosphoesterase" evidence="2">
    <location>
        <begin position="52"/>
        <end position="249"/>
    </location>
</feature>
<dbReference type="PRINTS" id="PR01607">
    <property type="entry name" value="APYRASEFAMLY"/>
</dbReference>
<feature type="domain" description="5'-Nucleotidase C-terminal" evidence="3">
    <location>
        <begin position="326"/>
        <end position="486"/>
    </location>
</feature>
<dbReference type="PANTHER" id="PTHR11575:SF24">
    <property type="entry name" value="5'-NUCLEOTIDASE"/>
    <property type="match status" value="1"/>
</dbReference>
<keyword evidence="5" id="KW-1185">Reference proteome</keyword>
<evidence type="ECO:0000259" key="3">
    <source>
        <dbReference type="Pfam" id="PF02872"/>
    </source>
</evidence>
<evidence type="ECO:0000313" key="5">
    <source>
        <dbReference type="Proteomes" id="UP001597187"/>
    </source>
</evidence>
<protein>
    <submittedName>
        <fullName evidence="4">Bifunctional metallophosphatase/5'-nucleotidase</fullName>
    </submittedName>
</protein>
<evidence type="ECO:0000259" key="2">
    <source>
        <dbReference type="Pfam" id="PF00149"/>
    </source>
</evidence>
<evidence type="ECO:0000313" key="4">
    <source>
        <dbReference type="EMBL" id="MFD1514693.1"/>
    </source>
</evidence>
<dbReference type="Proteomes" id="UP001597187">
    <property type="component" value="Unassembled WGS sequence"/>
</dbReference>
<dbReference type="InterPro" id="IPR006179">
    <property type="entry name" value="5_nucleotidase/apyrase"/>
</dbReference>
<gene>
    <name evidence="4" type="ORF">ACFSBT_15540</name>
</gene>
<proteinExistence type="predicted"/>
<dbReference type="Gene3D" id="3.90.780.10">
    <property type="entry name" value="5'-Nucleotidase, C-terminal domain"/>
    <property type="match status" value="1"/>
</dbReference>
<dbReference type="InterPro" id="IPR036907">
    <property type="entry name" value="5'-Nucleotdase_C_sf"/>
</dbReference>
<dbReference type="AlphaFoldDB" id="A0ABD6AYL8"/>
<sequence>MRRVLTFAMVCCLVLAGVPAGATAGTIADTTADGPVTAAENNSTTLTLLTYNDIQTAGAENSTLPKMVTLVEQRRAAHGNPVVVAGAGDQVSPHALSPVSQWRAPTEVLNRVDPAADVIGNHEFDFGLDAISNVTNDSEFPWLATNLVDNETGKAFDGTKDYEIVERGDVTVGFIGLLDYGATYGKTNVDFAAEGITLEDYTVDGPRTAEMLKEEKGVDVVVALAHTGVPDAKKLAEADDGAIDVIAVGDDEIHYPPNVTSGTIITEGEARAEYLGELNLTVDTDANDVTAWNGRLIDVQNASVESDEEAARIIEEYRGEVSLDSVVAESEVALDARFATNYHEESNYGNLVTDAMRWETGADVAITNAGGIRSNSVYGPGPITGGDVFNTLPFPNTVTTVEVTGAELKATLASQIVTLESETGQQYGEEISQQVSGVQFEWVPHEDAHERITDVYVGGERLDEDATYSLAVNDYMAAGGSSYPLADEPVLNDTGKLVATTVVDYMSEQGTLDPQVEGRMQRVDAHVGTELMVSDGNGKAVFRLDAPDGFDGVNGTYTLVNGQGESVAAEHVVSTDDAVVVRFDDGDVRSLTSGRTTELQLYGGYDSTTDEFVYFEYARLNADVTVWTFDRAQSNGQAAA</sequence>
<dbReference type="RefSeq" id="WP_250874634.1">
    <property type="nucleotide sequence ID" value="NZ_JALXFV010000008.1"/>
</dbReference>
<dbReference type="Gene3D" id="3.60.21.10">
    <property type="match status" value="1"/>
</dbReference>
<dbReference type="PROSITE" id="PS00786">
    <property type="entry name" value="5_NUCLEOTIDASE_2"/>
    <property type="match status" value="1"/>
</dbReference>
<dbReference type="Pfam" id="PF00149">
    <property type="entry name" value="Metallophos"/>
    <property type="match status" value="1"/>
</dbReference>